<keyword evidence="3" id="KW-0804">Transcription</keyword>
<dbReference type="RefSeq" id="WP_120675853.1">
    <property type="nucleotide sequence ID" value="NZ_RBAL01000002.1"/>
</dbReference>
<dbReference type="Gene3D" id="1.10.10.60">
    <property type="entry name" value="Homeodomain-like"/>
    <property type="match status" value="1"/>
</dbReference>
<dbReference type="EMBL" id="RBAL01000002">
    <property type="protein sequence ID" value="RKN45794.1"/>
    <property type="molecule type" value="Genomic_DNA"/>
</dbReference>
<dbReference type="GO" id="GO:0003677">
    <property type="term" value="F:DNA binding"/>
    <property type="evidence" value="ECO:0007669"/>
    <property type="project" value="UniProtKB-UniRule"/>
</dbReference>
<sequence>MSPRRSAAEARHTRERIVERSVALASVEGLDGLTIGRLAADLGLSKSGLLGHFGTKQALQLAALERAAVIFSEEVWRPAAGAAPGLARLRAVCEAWVSYLERGVFPGGCLFVSATFEYDGRGGPVRELLRRQFRAWERRLTAEVHAAVARGELPVGTAAAQLVFELNGVMMSLNHALQLHADPAAPGRARRAAGRLLGGEPLPGTRGRVPRGRTPRPGAHPAGAPGAGGGGAGAGDGAGRPQSAARPPSKLA</sequence>
<dbReference type="InterPro" id="IPR001647">
    <property type="entry name" value="HTH_TetR"/>
</dbReference>
<dbReference type="InterPro" id="IPR036271">
    <property type="entry name" value="Tet_transcr_reg_TetR-rel_C_sf"/>
</dbReference>
<feature type="DNA-binding region" description="H-T-H motif" evidence="4">
    <location>
        <begin position="34"/>
        <end position="53"/>
    </location>
</feature>
<feature type="compositionally biased region" description="Low complexity" evidence="5">
    <location>
        <begin position="215"/>
        <end position="224"/>
    </location>
</feature>
<name>A0A3A9ZDE2_9ACTN</name>
<dbReference type="Gene3D" id="1.10.357.10">
    <property type="entry name" value="Tetracycline Repressor, domain 2"/>
    <property type="match status" value="1"/>
</dbReference>
<feature type="compositionally biased region" description="Gly residues" evidence="5">
    <location>
        <begin position="225"/>
        <end position="238"/>
    </location>
</feature>
<dbReference type="Pfam" id="PF00440">
    <property type="entry name" value="TetR_N"/>
    <property type="match status" value="1"/>
</dbReference>
<dbReference type="InterPro" id="IPR009057">
    <property type="entry name" value="Homeodomain-like_sf"/>
</dbReference>
<dbReference type="OrthoDB" id="326421at2"/>
<evidence type="ECO:0000313" key="8">
    <source>
        <dbReference type="Proteomes" id="UP000272474"/>
    </source>
</evidence>
<dbReference type="InterPro" id="IPR011075">
    <property type="entry name" value="TetR_C"/>
</dbReference>
<comment type="caution">
    <text evidence="7">The sequence shown here is derived from an EMBL/GenBank/DDBJ whole genome shotgun (WGS) entry which is preliminary data.</text>
</comment>
<dbReference type="Pfam" id="PF16925">
    <property type="entry name" value="TetR_C_13"/>
    <property type="match status" value="1"/>
</dbReference>
<dbReference type="Proteomes" id="UP000272474">
    <property type="component" value="Unassembled WGS sequence"/>
</dbReference>
<dbReference type="SUPFAM" id="SSF46689">
    <property type="entry name" value="Homeodomain-like"/>
    <property type="match status" value="1"/>
</dbReference>
<accession>A0A3A9ZDE2</accession>
<evidence type="ECO:0000256" key="2">
    <source>
        <dbReference type="ARBA" id="ARBA00023125"/>
    </source>
</evidence>
<keyword evidence="8" id="KW-1185">Reference proteome</keyword>
<keyword evidence="1" id="KW-0805">Transcription regulation</keyword>
<feature type="domain" description="HTH tetR-type" evidence="6">
    <location>
        <begin position="11"/>
        <end position="71"/>
    </location>
</feature>
<organism evidence="7 8">
    <name type="scientific">Streptomyces hoynatensis</name>
    <dbReference type="NCBI Taxonomy" id="1141874"/>
    <lineage>
        <taxon>Bacteria</taxon>
        <taxon>Bacillati</taxon>
        <taxon>Actinomycetota</taxon>
        <taxon>Actinomycetes</taxon>
        <taxon>Kitasatosporales</taxon>
        <taxon>Streptomycetaceae</taxon>
        <taxon>Streptomyces</taxon>
    </lineage>
</organism>
<feature type="compositionally biased region" description="Low complexity" evidence="5">
    <location>
        <begin position="195"/>
        <end position="207"/>
    </location>
</feature>
<evidence type="ECO:0000313" key="7">
    <source>
        <dbReference type="EMBL" id="RKN45794.1"/>
    </source>
</evidence>
<dbReference type="PANTHER" id="PTHR47506:SF6">
    <property type="entry name" value="HTH-TYPE TRANSCRIPTIONAL REPRESSOR NEMR"/>
    <property type="match status" value="1"/>
</dbReference>
<dbReference type="PROSITE" id="PS50977">
    <property type="entry name" value="HTH_TETR_2"/>
    <property type="match status" value="1"/>
</dbReference>
<dbReference type="SUPFAM" id="SSF48498">
    <property type="entry name" value="Tetracyclin repressor-like, C-terminal domain"/>
    <property type="match status" value="1"/>
</dbReference>
<evidence type="ECO:0000259" key="6">
    <source>
        <dbReference type="PROSITE" id="PS50977"/>
    </source>
</evidence>
<reference evidence="7 8" key="1">
    <citation type="journal article" date="2014" name="Int. J. Syst. Evol. Microbiol.">
        <title>Streptomyces hoynatensis sp. nov., isolated from deep marine sediment.</title>
        <authorList>
            <person name="Veyisoglu A."/>
            <person name="Sahin N."/>
        </authorList>
    </citation>
    <scope>NUCLEOTIDE SEQUENCE [LARGE SCALE GENOMIC DNA]</scope>
    <source>
        <strain evidence="7 8">KCTC 29097</strain>
    </source>
</reference>
<gene>
    <name evidence="7" type="ORF">D7294_04905</name>
</gene>
<evidence type="ECO:0000256" key="5">
    <source>
        <dbReference type="SAM" id="MobiDB-lite"/>
    </source>
</evidence>
<proteinExistence type="predicted"/>
<dbReference type="PANTHER" id="PTHR47506">
    <property type="entry name" value="TRANSCRIPTIONAL REGULATORY PROTEIN"/>
    <property type="match status" value="1"/>
</dbReference>
<feature type="region of interest" description="Disordered" evidence="5">
    <location>
        <begin position="195"/>
        <end position="252"/>
    </location>
</feature>
<dbReference type="AlphaFoldDB" id="A0A3A9ZDE2"/>
<evidence type="ECO:0000256" key="4">
    <source>
        <dbReference type="PROSITE-ProRule" id="PRU00335"/>
    </source>
</evidence>
<evidence type="ECO:0000256" key="3">
    <source>
        <dbReference type="ARBA" id="ARBA00023163"/>
    </source>
</evidence>
<evidence type="ECO:0000256" key="1">
    <source>
        <dbReference type="ARBA" id="ARBA00023015"/>
    </source>
</evidence>
<keyword evidence="2 4" id="KW-0238">DNA-binding</keyword>
<protein>
    <submittedName>
        <fullName evidence="7">TetR/AcrR family transcriptional regulator</fullName>
    </submittedName>
</protein>